<dbReference type="RefSeq" id="XP_024669073.1">
    <property type="nucleotide sequence ID" value="XM_024813881.1"/>
</dbReference>
<dbReference type="Gene3D" id="2.30.60.10">
    <property type="entry name" value="Cyanovirin-N"/>
    <property type="match status" value="1"/>
</dbReference>
<dbReference type="EMBL" id="KZ559168">
    <property type="protein sequence ID" value="PLB35061.1"/>
    <property type="molecule type" value="Genomic_DNA"/>
</dbReference>
<dbReference type="GeneID" id="36521041"/>
<dbReference type="AlphaFoldDB" id="A0A2I2F357"/>
<dbReference type="PANTHER" id="PTHR42076:SF1">
    <property type="entry name" value="CYANOVIRIN-N DOMAIN-CONTAINING PROTEIN"/>
    <property type="match status" value="1"/>
</dbReference>
<protein>
    <submittedName>
        <fullName evidence="2">Cyanovirin-N</fullName>
    </submittedName>
</protein>
<evidence type="ECO:0000259" key="1">
    <source>
        <dbReference type="SMART" id="SM01111"/>
    </source>
</evidence>
<dbReference type="InterPro" id="IPR011058">
    <property type="entry name" value="Cyanovirin-N"/>
</dbReference>
<accession>A0A2I2F357</accession>
<dbReference type="Pfam" id="PF08881">
    <property type="entry name" value="CVNH"/>
    <property type="match status" value="1"/>
</dbReference>
<gene>
    <name evidence="2" type="ORF">BDW47DRAFT_111123</name>
</gene>
<evidence type="ECO:0000313" key="2">
    <source>
        <dbReference type="EMBL" id="PLB35061.1"/>
    </source>
</evidence>
<organism evidence="2 3">
    <name type="scientific">Aspergillus candidus</name>
    <dbReference type="NCBI Taxonomy" id="41067"/>
    <lineage>
        <taxon>Eukaryota</taxon>
        <taxon>Fungi</taxon>
        <taxon>Dikarya</taxon>
        <taxon>Ascomycota</taxon>
        <taxon>Pezizomycotina</taxon>
        <taxon>Eurotiomycetes</taxon>
        <taxon>Eurotiomycetidae</taxon>
        <taxon>Eurotiales</taxon>
        <taxon>Aspergillaceae</taxon>
        <taxon>Aspergillus</taxon>
        <taxon>Aspergillus subgen. Circumdati</taxon>
    </lineage>
</organism>
<dbReference type="SMART" id="SM01111">
    <property type="entry name" value="CVNH"/>
    <property type="match status" value="1"/>
</dbReference>
<dbReference type="Proteomes" id="UP000234585">
    <property type="component" value="Unassembled WGS sequence"/>
</dbReference>
<proteinExistence type="predicted"/>
<dbReference type="PANTHER" id="PTHR42076">
    <property type="entry name" value="CYANOVIRIN-N HOMOLOG"/>
    <property type="match status" value="1"/>
</dbReference>
<feature type="domain" description="Cyanovirin-N" evidence="1">
    <location>
        <begin position="2"/>
        <end position="109"/>
    </location>
</feature>
<keyword evidence="3" id="KW-1185">Reference proteome</keyword>
<evidence type="ECO:0000313" key="3">
    <source>
        <dbReference type="Proteomes" id="UP000234585"/>
    </source>
</evidence>
<sequence length="110" mass="12109">MSFHESCVDIRIEVRGDHTVLLAGAGIGDDAYEPAELNLDEFIGNSDGYFARDGDSNSFTESAENIDLSFRDDGVWLEADLLNAEGGERERQGINLSEWIENQDGQLVAI</sequence>
<name>A0A2I2F357_ASPCN</name>
<dbReference type="OrthoDB" id="2441380at2759"/>
<dbReference type="InterPro" id="IPR036673">
    <property type="entry name" value="Cyanovirin-N_sf"/>
</dbReference>
<reference evidence="2 3" key="1">
    <citation type="submission" date="2017-12" db="EMBL/GenBank/DDBJ databases">
        <authorList>
            <consortium name="DOE Joint Genome Institute"/>
            <person name="Haridas S."/>
            <person name="Kjaerbolling I."/>
            <person name="Vesth T.C."/>
            <person name="Frisvad J.C."/>
            <person name="Nybo J.L."/>
            <person name="Theobald S."/>
            <person name="Kuo A."/>
            <person name="Bowyer P."/>
            <person name="Matsuda Y."/>
            <person name="Mondo S."/>
            <person name="Lyhne E.K."/>
            <person name="Kogle M.E."/>
            <person name="Clum A."/>
            <person name="Lipzen A."/>
            <person name="Salamov A."/>
            <person name="Ngan C.Y."/>
            <person name="Daum C."/>
            <person name="Chiniquy J."/>
            <person name="Barry K."/>
            <person name="LaButti K."/>
            <person name="Simmons B.A."/>
            <person name="Magnuson J.K."/>
            <person name="Mortensen U.H."/>
            <person name="Larsen T.O."/>
            <person name="Grigoriev I.V."/>
            <person name="Baker S.E."/>
            <person name="Andersen M.R."/>
            <person name="Nordberg H.P."/>
            <person name="Cantor M.N."/>
            <person name="Hua S.X."/>
        </authorList>
    </citation>
    <scope>NUCLEOTIDE SEQUENCE [LARGE SCALE GENOMIC DNA]</scope>
    <source>
        <strain evidence="2 3">CBS 102.13</strain>
    </source>
</reference>
<dbReference type="SUPFAM" id="SSF51322">
    <property type="entry name" value="Cyanovirin-N"/>
    <property type="match status" value="1"/>
</dbReference>